<dbReference type="InterPro" id="IPR019223">
    <property type="entry name" value="DUF2147"/>
</dbReference>
<evidence type="ECO:0000256" key="2">
    <source>
        <dbReference type="SAM" id="SignalP"/>
    </source>
</evidence>
<dbReference type="OrthoDB" id="9811671at2"/>
<evidence type="ECO:0000313" key="4">
    <source>
        <dbReference type="EMBL" id="RXF74631.1"/>
    </source>
</evidence>
<protein>
    <submittedName>
        <fullName evidence="4">DUF2147 domain-containing protein</fullName>
    </submittedName>
</protein>
<dbReference type="PANTHER" id="PTHR36919">
    <property type="entry name" value="BLR1215 PROTEIN"/>
    <property type="match status" value="1"/>
</dbReference>
<organism evidence="4 5">
    <name type="scientific">Hansschlegelia zhihuaiae</name>
    <dbReference type="NCBI Taxonomy" id="405005"/>
    <lineage>
        <taxon>Bacteria</taxon>
        <taxon>Pseudomonadati</taxon>
        <taxon>Pseudomonadota</taxon>
        <taxon>Alphaproteobacteria</taxon>
        <taxon>Hyphomicrobiales</taxon>
        <taxon>Methylopilaceae</taxon>
        <taxon>Hansschlegelia</taxon>
    </lineage>
</organism>
<dbReference type="AlphaFoldDB" id="A0A4Q0MLM3"/>
<keyword evidence="5" id="KW-1185">Reference proteome</keyword>
<name>A0A4Q0MLM3_9HYPH</name>
<accession>A0A4Q0MLM3</accession>
<feature type="region of interest" description="Disordered" evidence="1">
    <location>
        <begin position="57"/>
        <end position="76"/>
    </location>
</feature>
<feature type="chain" id="PRO_5021010535" evidence="2">
    <location>
        <begin position="23"/>
        <end position="142"/>
    </location>
</feature>
<dbReference type="RefSeq" id="WP_128776281.1">
    <property type="nucleotide sequence ID" value="NZ_RYFI01000003.1"/>
</dbReference>
<feature type="signal peptide" evidence="2">
    <location>
        <begin position="1"/>
        <end position="22"/>
    </location>
</feature>
<sequence length="142" mass="15182">MNTIRFAAAAAALTLLAQPALAAPVPSGLWRLDSGKAQVRISDCGGSLCATLASLRKPNDKSGLPKRDKRNPNPALRDRPVIGLSLVSGMRFDGAEWTGRFYNPDDGRTYAGRITPDGSDRLKLKGCVLGLVCKTQAMTRID</sequence>
<reference evidence="4 5" key="1">
    <citation type="submission" date="2018-12" db="EMBL/GenBank/DDBJ databases">
        <title>bacterium Hansschlegelia zhihuaiae S113.</title>
        <authorList>
            <person name="He J."/>
        </authorList>
    </citation>
    <scope>NUCLEOTIDE SEQUENCE [LARGE SCALE GENOMIC DNA]</scope>
    <source>
        <strain evidence="4 5">S 113</strain>
    </source>
</reference>
<dbReference type="EMBL" id="RYFI01000003">
    <property type="protein sequence ID" value="RXF74631.1"/>
    <property type="molecule type" value="Genomic_DNA"/>
</dbReference>
<evidence type="ECO:0000259" key="3">
    <source>
        <dbReference type="Pfam" id="PF09917"/>
    </source>
</evidence>
<keyword evidence="2" id="KW-0732">Signal</keyword>
<feature type="domain" description="DUF2147" evidence="3">
    <location>
        <begin position="28"/>
        <end position="140"/>
    </location>
</feature>
<dbReference type="PANTHER" id="PTHR36919:SF2">
    <property type="entry name" value="BLL6627 PROTEIN"/>
    <property type="match status" value="1"/>
</dbReference>
<dbReference type="Gene3D" id="2.40.128.520">
    <property type="match status" value="1"/>
</dbReference>
<gene>
    <name evidence="4" type="ORF">EK403_04340</name>
</gene>
<evidence type="ECO:0000256" key="1">
    <source>
        <dbReference type="SAM" id="MobiDB-lite"/>
    </source>
</evidence>
<comment type="caution">
    <text evidence="4">The sequence shown here is derived from an EMBL/GenBank/DDBJ whole genome shotgun (WGS) entry which is preliminary data.</text>
</comment>
<proteinExistence type="predicted"/>
<evidence type="ECO:0000313" key="5">
    <source>
        <dbReference type="Proteomes" id="UP000289708"/>
    </source>
</evidence>
<dbReference type="Pfam" id="PF09917">
    <property type="entry name" value="DUF2147"/>
    <property type="match status" value="1"/>
</dbReference>
<feature type="compositionally biased region" description="Basic and acidic residues" evidence="1">
    <location>
        <begin position="57"/>
        <end position="66"/>
    </location>
</feature>
<dbReference type="Proteomes" id="UP000289708">
    <property type="component" value="Unassembled WGS sequence"/>
</dbReference>